<organism evidence="1 2">
    <name type="scientific">Meripilus lineatus</name>
    <dbReference type="NCBI Taxonomy" id="2056292"/>
    <lineage>
        <taxon>Eukaryota</taxon>
        <taxon>Fungi</taxon>
        <taxon>Dikarya</taxon>
        <taxon>Basidiomycota</taxon>
        <taxon>Agaricomycotina</taxon>
        <taxon>Agaricomycetes</taxon>
        <taxon>Polyporales</taxon>
        <taxon>Meripilaceae</taxon>
        <taxon>Meripilus</taxon>
    </lineage>
</organism>
<dbReference type="AlphaFoldDB" id="A0AAD5YDY4"/>
<evidence type="ECO:0000313" key="2">
    <source>
        <dbReference type="Proteomes" id="UP001212997"/>
    </source>
</evidence>
<comment type="caution">
    <text evidence="1">The sequence shown here is derived from an EMBL/GenBank/DDBJ whole genome shotgun (WGS) entry which is preliminary data.</text>
</comment>
<proteinExistence type="predicted"/>
<reference evidence="1" key="1">
    <citation type="submission" date="2022-07" db="EMBL/GenBank/DDBJ databases">
        <title>Genome Sequence of Physisporinus lineatus.</title>
        <authorList>
            <person name="Buettner E."/>
        </authorList>
    </citation>
    <scope>NUCLEOTIDE SEQUENCE</scope>
    <source>
        <strain evidence="1">VT162</strain>
    </source>
</reference>
<dbReference type="Proteomes" id="UP001212997">
    <property type="component" value="Unassembled WGS sequence"/>
</dbReference>
<gene>
    <name evidence="1" type="ORF">NLI96_g8464</name>
</gene>
<accession>A0AAD5YDY4</accession>
<evidence type="ECO:0000313" key="1">
    <source>
        <dbReference type="EMBL" id="KAJ3480283.1"/>
    </source>
</evidence>
<protein>
    <submittedName>
        <fullName evidence="1">Uncharacterized protein</fullName>
    </submittedName>
</protein>
<dbReference type="EMBL" id="JANAWD010000384">
    <property type="protein sequence ID" value="KAJ3480283.1"/>
    <property type="molecule type" value="Genomic_DNA"/>
</dbReference>
<keyword evidence="2" id="KW-1185">Reference proteome</keyword>
<name>A0AAD5YDY4_9APHY</name>
<sequence>MRFLSLLGPSAGEMASTTHIRAKLNPFNLLERLILERFDPPGLSPFIQCIQEAKHLQLMHVWVKAGRYGLYPFQIHQTLNALSSAPLQVLTLDGSHKAEPDVFDEIAQVFPNLQALTLLYRTRRRQRESRPDVWPNPSWEYSPHFRGFHRLEFFGGISTLRCWKCLSVEHSILSRMGFPKAS</sequence>